<dbReference type="Proteomes" id="UP000000591">
    <property type="component" value="Chromosome VI"/>
</dbReference>
<name>Q752L4_EREGS</name>
<dbReference type="AlphaFoldDB" id="Q752L4"/>
<dbReference type="InterPro" id="IPR002733">
    <property type="entry name" value="AMMECR1_domain"/>
</dbReference>
<dbReference type="GeneID" id="4622387"/>
<dbReference type="PROSITE" id="PS51112">
    <property type="entry name" value="AMMECR1"/>
    <property type="match status" value="1"/>
</dbReference>
<dbReference type="RefSeq" id="NP_986107.1">
    <property type="nucleotide sequence ID" value="NM_212243.1"/>
</dbReference>
<dbReference type="HOGENOM" id="CLU_052828_3_0_1"/>
<reference evidence="3" key="2">
    <citation type="journal article" date="2013" name="G3 (Bethesda)">
        <title>Genomes of Ashbya fungi isolated from insects reveal four mating-type loci, numerous translocations, lack of transposons, and distinct gene duplications.</title>
        <authorList>
            <person name="Dietrich F.S."/>
            <person name="Voegeli S."/>
            <person name="Kuo S."/>
            <person name="Philippsen P."/>
        </authorList>
    </citation>
    <scope>GENOME REANNOTATION</scope>
    <source>
        <strain evidence="3">ATCC 10895 / CBS 109.51 / FGSC 9923 / NRRL Y-1056</strain>
    </source>
</reference>
<proteinExistence type="predicted"/>
<dbReference type="EMBL" id="AE016819">
    <property type="protein sequence ID" value="AAS53931.1"/>
    <property type="molecule type" value="Genomic_DNA"/>
</dbReference>
<organism evidence="2 3">
    <name type="scientific">Eremothecium gossypii (strain ATCC 10895 / CBS 109.51 / FGSC 9923 / NRRL Y-1056)</name>
    <name type="common">Yeast</name>
    <name type="synonym">Ashbya gossypii</name>
    <dbReference type="NCBI Taxonomy" id="284811"/>
    <lineage>
        <taxon>Eukaryota</taxon>
        <taxon>Fungi</taxon>
        <taxon>Dikarya</taxon>
        <taxon>Ascomycota</taxon>
        <taxon>Saccharomycotina</taxon>
        <taxon>Saccharomycetes</taxon>
        <taxon>Saccharomycetales</taxon>
        <taxon>Saccharomycetaceae</taxon>
        <taxon>Eremothecium</taxon>
    </lineage>
</organism>
<dbReference type="NCBIfam" id="TIGR00296">
    <property type="entry name" value="TIGR00296 family protein"/>
    <property type="match status" value="1"/>
</dbReference>
<dbReference type="InParanoid" id="Q752L4"/>
<dbReference type="STRING" id="284811.Q752L4"/>
<gene>
    <name evidence="2" type="ORF">AGOS_AFR560W</name>
</gene>
<feature type="domain" description="AMMECR1" evidence="1">
    <location>
        <begin position="7"/>
        <end position="223"/>
    </location>
</feature>
<dbReference type="OMA" id="TNEAFPL"/>
<dbReference type="PANTHER" id="PTHR13016">
    <property type="entry name" value="AMMECR1 HOMOLOG"/>
    <property type="match status" value="1"/>
</dbReference>
<dbReference type="SUPFAM" id="SSF143447">
    <property type="entry name" value="AMMECR1-like"/>
    <property type="match status" value="1"/>
</dbReference>
<evidence type="ECO:0000259" key="1">
    <source>
        <dbReference type="PROSITE" id="PS51112"/>
    </source>
</evidence>
<evidence type="ECO:0000313" key="3">
    <source>
        <dbReference type="Proteomes" id="UP000000591"/>
    </source>
</evidence>
<dbReference type="KEGG" id="ago:AGOS_AFR560W"/>
<dbReference type="Pfam" id="PF01871">
    <property type="entry name" value="AMMECR1"/>
    <property type="match status" value="1"/>
</dbReference>
<dbReference type="Gene3D" id="3.30.700.20">
    <property type="entry name" value="Hypothetical protein ph0010, domain 1"/>
    <property type="match status" value="1"/>
</dbReference>
<keyword evidence="3" id="KW-1185">Reference proteome</keyword>
<sequence>MPQSQGIERSPFSFYAFYQLYAYFHKDAPTVTFGAVKNKLYHHYPMAAGRENEHSSVFITWKKHDERGEYQLRGCIGTFAKLPLLRGIEKYSLIAALQDSRFPPIEVGELAKLKCSCNVLSHFKTVFEEGAGNIYDWKVGRHGVILRFRHPTTGRTCSATFLPEVMVEQGWSQLETFENLIEKAGCWQHVDELMDNYDRYFIEVITYRGDKSEITYDDFVKQLKVVQKA</sequence>
<protein>
    <submittedName>
        <fullName evidence="2">AFR560Wp</fullName>
    </submittedName>
</protein>
<dbReference type="InterPro" id="IPR027485">
    <property type="entry name" value="AMMECR1_N"/>
</dbReference>
<reference evidence="2 3" key="1">
    <citation type="journal article" date="2004" name="Science">
        <title>The Ashbya gossypii genome as a tool for mapping the ancient Saccharomyces cerevisiae genome.</title>
        <authorList>
            <person name="Dietrich F.S."/>
            <person name="Voegeli S."/>
            <person name="Brachat S."/>
            <person name="Lerch A."/>
            <person name="Gates K."/>
            <person name="Steiner S."/>
            <person name="Mohr C."/>
            <person name="Pohlmann R."/>
            <person name="Luedi P."/>
            <person name="Choi S."/>
            <person name="Wing R.A."/>
            <person name="Flavier A."/>
            <person name="Gaffney T.D."/>
            <person name="Philippsen P."/>
        </authorList>
    </citation>
    <scope>NUCLEOTIDE SEQUENCE [LARGE SCALE GENOMIC DNA]</scope>
    <source>
        <strain evidence="3">ATCC 10895 / CBS 109.51 / FGSC 9923 / NRRL Y-1056</strain>
    </source>
</reference>
<dbReference type="eggNOG" id="KOG3274">
    <property type="taxonomic scope" value="Eukaryota"/>
</dbReference>
<dbReference type="InterPro" id="IPR036071">
    <property type="entry name" value="AMMECR1_dom_sf"/>
</dbReference>
<dbReference type="FunCoup" id="Q752L4">
    <property type="interactions" value="1099"/>
</dbReference>
<evidence type="ECO:0000313" key="2">
    <source>
        <dbReference type="EMBL" id="AAS53931.1"/>
    </source>
</evidence>
<dbReference type="InterPro" id="IPR023473">
    <property type="entry name" value="AMMECR1"/>
</dbReference>
<accession>Q752L4</accession>
<dbReference type="PANTHER" id="PTHR13016:SF0">
    <property type="entry name" value="AMME SYNDROME CANDIDATE GENE 1 PROTEIN"/>
    <property type="match status" value="1"/>
</dbReference>
<dbReference type="OrthoDB" id="24630at2759"/>